<keyword evidence="1" id="KW-0808">Transferase</keyword>
<dbReference type="InterPro" id="IPR050447">
    <property type="entry name" value="Erg6_SMT_methyltransf"/>
</dbReference>
<protein>
    <submittedName>
        <fullName evidence="3">Methyltransferase domain-containing protein</fullName>
    </submittedName>
</protein>
<dbReference type="RefSeq" id="WP_260194654.1">
    <property type="nucleotide sequence ID" value="NZ_JAFFZE010000022.1"/>
</dbReference>
<dbReference type="Pfam" id="PF08241">
    <property type="entry name" value="Methyltransf_11"/>
    <property type="match status" value="1"/>
</dbReference>
<gene>
    <name evidence="3" type="ORF">JT362_27095</name>
</gene>
<proteinExistence type="predicted"/>
<dbReference type="InterPro" id="IPR013216">
    <property type="entry name" value="Methyltransf_11"/>
</dbReference>
<feature type="domain" description="Methyltransferase type 11" evidence="2">
    <location>
        <begin position="68"/>
        <end position="166"/>
    </location>
</feature>
<dbReference type="SUPFAM" id="SSF53335">
    <property type="entry name" value="S-adenosyl-L-methionine-dependent methyltransferases"/>
    <property type="match status" value="1"/>
</dbReference>
<dbReference type="Proteomes" id="UP001156441">
    <property type="component" value="Unassembled WGS sequence"/>
</dbReference>
<evidence type="ECO:0000259" key="2">
    <source>
        <dbReference type="Pfam" id="PF08241"/>
    </source>
</evidence>
<dbReference type="GO" id="GO:0008168">
    <property type="term" value="F:methyltransferase activity"/>
    <property type="evidence" value="ECO:0007669"/>
    <property type="project" value="UniProtKB-KW"/>
</dbReference>
<comment type="caution">
    <text evidence="3">The sequence shown here is derived from an EMBL/GenBank/DDBJ whole genome shotgun (WGS) entry which is preliminary data.</text>
</comment>
<evidence type="ECO:0000256" key="1">
    <source>
        <dbReference type="ARBA" id="ARBA00022679"/>
    </source>
</evidence>
<dbReference type="PANTHER" id="PTHR44068">
    <property type="entry name" value="ZGC:194242"/>
    <property type="match status" value="1"/>
</dbReference>
<dbReference type="PANTHER" id="PTHR44068:SF11">
    <property type="entry name" value="GERANYL DIPHOSPHATE 2-C-METHYLTRANSFERASE"/>
    <property type="match status" value="1"/>
</dbReference>
<dbReference type="InterPro" id="IPR029063">
    <property type="entry name" value="SAM-dependent_MTases_sf"/>
</dbReference>
<reference evidence="3 4" key="1">
    <citation type="submission" date="2021-02" db="EMBL/GenBank/DDBJ databases">
        <title>Actinophytocola xerophila sp. nov., isolated from soil of cotton cropping field.</title>
        <authorList>
            <person name="Huang R."/>
            <person name="Chen X."/>
            <person name="Ge X."/>
            <person name="Liu W."/>
        </authorList>
    </citation>
    <scope>NUCLEOTIDE SEQUENCE [LARGE SCALE GENOMIC DNA]</scope>
    <source>
        <strain evidence="3 4">S1-96</strain>
    </source>
</reference>
<keyword evidence="3" id="KW-0489">Methyltransferase</keyword>
<evidence type="ECO:0000313" key="4">
    <source>
        <dbReference type="Proteomes" id="UP001156441"/>
    </source>
</evidence>
<accession>A0ABT2JHQ1</accession>
<name>A0ABT2JHQ1_9PSEU</name>
<dbReference type="GO" id="GO:0032259">
    <property type="term" value="P:methylation"/>
    <property type="evidence" value="ECO:0007669"/>
    <property type="project" value="UniProtKB-KW"/>
</dbReference>
<evidence type="ECO:0000313" key="3">
    <source>
        <dbReference type="EMBL" id="MCT2586794.1"/>
    </source>
</evidence>
<dbReference type="Gene3D" id="3.40.50.150">
    <property type="entry name" value="Vaccinia Virus protein VP39"/>
    <property type="match status" value="1"/>
</dbReference>
<organism evidence="3 4">
    <name type="scientific">Actinophytocola gossypii</name>
    <dbReference type="NCBI Taxonomy" id="2812003"/>
    <lineage>
        <taxon>Bacteria</taxon>
        <taxon>Bacillati</taxon>
        <taxon>Actinomycetota</taxon>
        <taxon>Actinomycetes</taxon>
        <taxon>Pseudonocardiales</taxon>
        <taxon>Pseudonocardiaceae</taxon>
    </lineage>
</organism>
<dbReference type="EMBL" id="JAFFZE010000022">
    <property type="protein sequence ID" value="MCT2586794.1"/>
    <property type="molecule type" value="Genomic_DNA"/>
</dbReference>
<sequence length="276" mass="30780">MTEVVPDAAEIGRHYDKSSPVGDEFRDGQLHMWYYYDRDDEAAPEVATNRITRKVVEALGLRAGEKVLDAGCGPGTPALYVAENFGADVTGITVSNVEVERATRRAEARGTADLTRFQYGDFMALDFPDRAFDAVLAIESLQNAPDLAQVLRELFRVLRPGGRIAFSDFSLEEPDEQGRVAAFMSALRLHTLPTTSEWLGHLRAAGFEIEEYTQCGPRTYGRNGNYTMAAMAKWEEVANKVGETTVTEFSQVHNGFFKPRRNQIGYVIAAARRPYR</sequence>
<dbReference type="CDD" id="cd02440">
    <property type="entry name" value="AdoMet_MTases"/>
    <property type="match status" value="1"/>
</dbReference>
<keyword evidence="4" id="KW-1185">Reference proteome</keyword>